<dbReference type="Gene3D" id="3.40.50.980">
    <property type="match status" value="2"/>
</dbReference>
<dbReference type="GO" id="GO:0043041">
    <property type="term" value="P:amino acid activation for nonribosomal peptide biosynthetic process"/>
    <property type="evidence" value="ECO:0007669"/>
    <property type="project" value="TreeGrafter"/>
</dbReference>
<keyword evidence="3" id="KW-0597">Phosphoprotein</keyword>
<dbReference type="Pfam" id="PF13193">
    <property type="entry name" value="AMP-binding_C"/>
    <property type="match status" value="1"/>
</dbReference>
<dbReference type="SUPFAM" id="SSF53474">
    <property type="entry name" value="alpha/beta-Hydrolases"/>
    <property type="match status" value="1"/>
</dbReference>
<feature type="domain" description="Carrier" evidence="4">
    <location>
        <begin position="969"/>
        <end position="1043"/>
    </location>
</feature>
<dbReference type="InterPro" id="IPR010071">
    <property type="entry name" value="AA_adenyl_dom"/>
</dbReference>
<dbReference type="InterPro" id="IPR045851">
    <property type="entry name" value="AMP-bd_C_sf"/>
</dbReference>
<dbReference type="PROSITE" id="PS50075">
    <property type="entry name" value="CARRIER"/>
    <property type="match status" value="1"/>
</dbReference>
<dbReference type="InterPro" id="IPR020806">
    <property type="entry name" value="PKS_PP-bd"/>
</dbReference>
<dbReference type="GO" id="GO:0009366">
    <property type="term" value="C:enterobactin synthetase complex"/>
    <property type="evidence" value="ECO:0007669"/>
    <property type="project" value="TreeGrafter"/>
</dbReference>
<dbReference type="eggNOG" id="COG3319">
    <property type="taxonomic scope" value="Bacteria"/>
</dbReference>
<proteinExistence type="predicted"/>
<protein>
    <submittedName>
        <fullName evidence="5">Vicibactin biosynthesis non-ribosomal peptide synthase protein</fullName>
        <ecNumber evidence="5">2.7.7.-</ecNumber>
    </submittedName>
</protein>
<dbReference type="InterPro" id="IPR020802">
    <property type="entry name" value="TesA-like"/>
</dbReference>
<dbReference type="Proteomes" id="UP000000692">
    <property type="component" value="Chromosome"/>
</dbReference>
<dbReference type="Gene3D" id="3.30.559.30">
    <property type="entry name" value="Nonribosomal peptide synthetase, condensation domain"/>
    <property type="match status" value="1"/>
</dbReference>
<comment type="cofactor">
    <cofactor evidence="1">
        <name>pantetheine 4'-phosphate</name>
        <dbReference type="ChEBI" id="CHEBI:47942"/>
    </cofactor>
</comment>
<dbReference type="Gene3D" id="3.30.300.30">
    <property type="match status" value="1"/>
</dbReference>
<dbReference type="PROSITE" id="PS00012">
    <property type="entry name" value="PHOSPHOPANTETHEINE"/>
    <property type="match status" value="1"/>
</dbReference>
<evidence type="ECO:0000256" key="1">
    <source>
        <dbReference type="ARBA" id="ARBA00001957"/>
    </source>
</evidence>
<dbReference type="GO" id="GO:0031177">
    <property type="term" value="F:phosphopantetheine binding"/>
    <property type="evidence" value="ECO:0007669"/>
    <property type="project" value="InterPro"/>
</dbReference>
<dbReference type="CDD" id="cd19533">
    <property type="entry name" value="starter-C_NRPS"/>
    <property type="match status" value="1"/>
</dbReference>
<accession>F9Y826</accession>
<dbReference type="InterPro" id="IPR036736">
    <property type="entry name" value="ACP-like_sf"/>
</dbReference>
<dbReference type="KEGG" id="kvl:KVU_1314"/>
<dbReference type="InterPro" id="IPR009081">
    <property type="entry name" value="PP-bd_ACP"/>
</dbReference>
<dbReference type="InterPro" id="IPR025110">
    <property type="entry name" value="AMP-bd_C"/>
</dbReference>
<dbReference type="Pfam" id="PF00501">
    <property type="entry name" value="AMP-binding"/>
    <property type="match status" value="1"/>
</dbReference>
<dbReference type="PANTHER" id="PTHR45527">
    <property type="entry name" value="NONRIBOSOMAL PEPTIDE SYNTHETASE"/>
    <property type="match status" value="1"/>
</dbReference>
<evidence type="ECO:0000313" key="5">
    <source>
        <dbReference type="EMBL" id="AEM41152.1"/>
    </source>
</evidence>
<dbReference type="EC" id="2.7.7.-" evidence="5"/>
<organism evidence="5 6">
    <name type="scientific">Ketogulonicigenium vulgare (strain WSH-001)</name>
    <dbReference type="NCBI Taxonomy" id="759362"/>
    <lineage>
        <taxon>Bacteria</taxon>
        <taxon>Pseudomonadati</taxon>
        <taxon>Pseudomonadota</taxon>
        <taxon>Alphaproteobacteria</taxon>
        <taxon>Rhodobacterales</taxon>
        <taxon>Roseobacteraceae</taxon>
        <taxon>Ketogulonicigenium</taxon>
    </lineage>
</organism>
<dbReference type="CDD" id="cd12116">
    <property type="entry name" value="A_NRPS_Ta1_like"/>
    <property type="match status" value="1"/>
</dbReference>
<dbReference type="EMBL" id="CP002018">
    <property type="protein sequence ID" value="AEM41152.1"/>
    <property type="molecule type" value="Genomic_DNA"/>
</dbReference>
<dbReference type="InterPro" id="IPR006162">
    <property type="entry name" value="Ppantetheine_attach_site"/>
</dbReference>
<dbReference type="eggNOG" id="COG1020">
    <property type="taxonomic scope" value="Bacteria"/>
</dbReference>
<dbReference type="GO" id="GO:0009239">
    <property type="term" value="P:enterobactin biosynthetic process"/>
    <property type="evidence" value="ECO:0007669"/>
    <property type="project" value="TreeGrafter"/>
</dbReference>
<dbReference type="PROSITE" id="PS00455">
    <property type="entry name" value="AMP_BINDING"/>
    <property type="match status" value="1"/>
</dbReference>
<dbReference type="Pfam" id="PF00550">
    <property type="entry name" value="PP-binding"/>
    <property type="match status" value="1"/>
</dbReference>
<dbReference type="OrthoDB" id="9803968at2"/>
<dbReference type="SMART" id="SM00824">
    <property type="entry name" value="PKS_TE"/>
    <property type="match status" value="1"/>
</dbReference>
<name>F9Y826_KETVW</name>
<keyword evidence="6" id="KW-1185">Reference proteome</keyword>
<sequence>MTSTDRNLPLTTAQRGVWMGELLRAEGGTFNIAEAIEIAGPVDLAVFRAAILQVTAEAETTRLTIRTTPEGPVQRILPSYPGQIPFVDVSAAAAPDIAAQDWMMTRLVAPSDLANDVLWQAALLKLADDRFVWFHCAHHIVLDGASGGMLVARVAAIYTAMLEGRDAGPSPFLPLDTLIMAEAAYKTSKRREMDLAYWRDQLAAPPQPVTLSTKTARVRDMQLARQGFVAANRCFPADLTAEMAEVAKVHGASLPQFLTAALGSYIYRMTDQNDLCVGMPVMGRLDRAMRQVPGMAANAVVLRFAMAQDMPFTDMLAQVRRVMRGALKHQSFRYEDLRRALGYTQTQDHLSRMAINIEPFDYDLRFGPYGARNRNISNGIMEDLTIFVFDRQDGQGLDFGLYANPALYSQQALEAHLDRIFALTRAAITQPDAAMRDLPLLRPIEVAALQVDRHATAQERPLERLHTVMMRHARLSPSHLALTDLHGPVSRAALAQQVNALASALAMAGVCPGDVVALMLPRDRRQLIAMLAVAVTGATWLSLDADGPRDRNAAILQDAAPALVLTDDRMPHGLPAGLPVLGLDRSGEAIGLPYLQPRAPQVPPQSAYVIYTSGTTGRPKGVVVPWSSLDNLLRSMMETLDFGPDERWLSATSVTFDISILELLLPVLAGGHLVLAPRGAQSDPGALAQLITDHSITMMQATPTFWQMFLGAGQGDALAGLRLLCGGEPLSPPLAGRLLSHARALINVYGPTETTIWSSIHAVTAADCEATSIPAGLPLANTQFYILDSALNAVAPGMPGQLAIGGAGVATGYLGRPDLTETVFLPDHFTAAAGARIYLTGDRARRDADGRITILGRNDGQIKIRGVRAELSEIEGALLQVPGVAQAAVKLWPADQGTLLAAYLIPAEDSILTPDPGAIRAAVAGLLPQQLVPTRYMILDTLPVTAAGKLNRAALPEPEVIAAPAQQTIPTTPEEHALFDAWAEVLGHRNFGTQSSFFDLGGDSLAAVQVSFILSERGFRLPIPAFFGAPTIASLAPLMEGKGDALAMLQEIALPLRATGKGRPVFCLHPVLGLSVGFATLVPHLPADRPVYGLQDAGLMQNGMPPLDMQGLVQRYLARIRAIQPQGPYTLVGWSMGGLVAHAIASALEAAGDQVASLTLLDSYPIPLAEAQDDNWLMEQAIPLMGIDFPAGTPASLDMMADVLVQGFVADDPDLPVSPEDIALLIDLLKPVASRNLQLMRGWVPGHVKADVLFYRAAKRGSAPSRAEPALWQPHVGGKLTLRDLPASHMEMLRAAVAPTIAQGIVAQEQALTADPTPVAG</sequence>
<evidence type="ECO:0000256" key="2">
    <source>
        <dbReference type="ARBA" id="ARBA00022450"/>
    </source>
</evidence>
<dbReference type="NCBIfam" id="TIGR01733">
    <property type="entry name" value="AA-adenyl-dom"/>
    <property type="match status" value="1"/>
</dbReference>
<dbReference type="SUPFAM" id="SSF56801">
    <property type="entry name" value="Acetyl-CoA synthetase-like"/>
    <property type="match status" value="1"/>
</dbReference>
<dbReference type="RefSeq" id="WP_014537813.1">
    <property type="nucleotide sequence ID" value="NC_017384.1"/>
</dbReference>
<evidence type="ECO:0000313" key="6">
    <source>
        <dbReference type="Proteomes" id="UP000000692"/>
    </source>
</evidence>
<dbReference type="SUPFAM" id="SSF52777">
    <property type="entry name" value="CoA-dependent acyltransferases"/>
    <property type="match status" value="2"/>
</dbReference>
<dbReference type="InterPro" id="IPR000873">
    <property type="entry name" value="AMP-dep_synth/lig_dom"/>
</dbReference>
<dbReference type="GO" id="GO:0005829">
    <property type="term" value="C:cytosol"/>
    <property type="evidence" value="ECO:0007669"/>
    <property type="project" value="TreeGrafter"/>
</dbReference>
<dbReference type="Pfam" id="PF00975">
    <property type="entry name" value="Thioesterase"/>
    <property type="match status" value="1"/>
</dbReference>
<gene>
    <name evidence="5" type="primary">vbsS</name>
    <name evidence="5" type="ordered locus">KVU_1314</name>
</gene>
<keyword evidence="5" id="KW-0548">Nucleotidyltransferase</keyword>
<dbReference type="InterPro" id="IPR001031">
    <property type="entry name" value="Thioesterase"/>
</dbReference>
<dbReference type="GO" id="GO:0016779">
    <property type="term" value="F:nucleotidyltransferase activity"/>
    <property type="evidence" value="ECO:0007669"/>
    <property type="project" value="UniProtKB-KW"/>
</dbReference>
<dbReference type="SMART" id="SM00823">
    <property type="entry name" value="PKS_PP"/>
    <property type="match status" value="1"/>
</dbReference>
<dbReference type="Gene3D" id="2.30.38.10">
    <property type="entry name" value="Luciferase, Domain 3"/>
    <property type="match status" value="1"/>
</dbReference>
<dbReference type="GO" id="GO:0047527">
    <property type="term" value="F:2,3-dihydroxybenzoate-serine ligase activity"/>
    <property type="evidence" value="ECO:0007669"/>
    <property type="project" value="TreeGrafter"/>
</dbReference>
<dbReference type="SUPFAM" id="SSF47336">
    <property type="entry name" value="ACP-like"/>
    <property type="match status" value="1"/>
</dbReference>
<dbReference type="HOGENOM" id="CLU_000022_2_13_5"/>
<reference evidence="5 6" key="1">
    <citation type="journal article" date="2011" name="J. Bacteriol.">
        <title>Complete genome sequence of the industrial strain Ketogulonicigenium vulgare WSH-001.</title>
        <authorList>
            <person name="Liu L."/>
            <person name="Li Y."/>
            <person name="Zhang J."/>
            <person name="Zhou Z."/>
            <person name="Liu J."/>
            <person name="Li X."/>
            <person name="Zhou J."/>
            <person name="Du G."/>
            <person name="Wang L."/>
            <person name="Chen J."/>
        </authorList>
    </citation>
    <scope>NUCLEOTIDE SEQUENCE [LARGE SCALE GENOMIC DNA]</scope>
    <source>
        <strain evidence="5 6">WSH-001</strain>
    </source>
</reference>
<keyword evidence="5" id="KW-0808">Transferase</keyword>
<dbReference type="InterPro" id="IPR001242">
    <property type="entry name" value="Condensation_dom"/>
</dbReference>
<dbReference type="Gene3D" id="3.30.559.10">
    <property type="entry name" value="Chloramphenicol acetyltransferase-like domain"/>
    <property type="match status" value="1"/>
</dbReference>
<dbReference type="InterPro" id="IPR023213">
    <property type="entry name" value="CAT-like_dom_sf"/>
</dbReference>
<evidence type="ECO:0000256" key="3">
    <source>
        <dbReference type="ARBA" id="ARBA00022553"/>
    </source>
</evidence>
<dbReference type="InterPro" id="IPR029058">
    <property type="entry name" value="AB_hydrolase_fold"/>
</dbReference>
<dbReference type="Gene3D" id="3.40.50.1820">
    <property type="entry name" value="alpha/beta hydrolase"/>
    <property type="match status" value="1"/>
</dbReference>
<evidence type="ECO:0000259" key="4">
    <source>
        <dbReference type="PROSITE" id="PS50075"/>
    </source>
</evidence>
<dbReference type="PANTHER" id="PTHR45527:SF1">
    <property type="entry name" value="FATTY ACID SYNTHASE"/>
    <property type="match status" value="1"/>
</dbReference>
<dbReference type="InterPro" id="IPR020845">
    <property type="entry name" value="AMP-binding_CS"/>
</dbReference>
<keyword evidence="2" id="KW-0596">Phosphopantetheine</keyword>
<dbReference type="Pfam" id="PF00668">
    <property type="entry name" value="Condensation"/>
    <property type="match status" value="1"/>
</dbReference>